<dbReference type="Proteomes" id="UP000708208">
    <property type="component" value="Unassembled WGS sequence"/>
</dbReference>
<accession>A0A8J2KW50</accession>
<comment type="caution">
    <text evidence="8">The sequence shown here is derived from an EMBL/GenBank/DDBJ whole genome shotgun (WGS) entry which is preliminary data.</text>
</comment>
<keyword evidence="3 7" id="KW-0812">Transmembrane</keyword>
<evidence type="ECO:0000256" key="6">
    <source>
        <dbReference type="SAM" id="MobiDB-lite"/>
    </source>
</evidence>
<feature type="compositionally biased region" description="Polar residues" evidence="6">
    <location>
        <begin position="57"/>
        <end position="68"/>
    </location>
</feature>
<dbReference type="Pfam" id="PF08395">
    <property type="entry name" value="7tm_7"/>
    <property type="match status" value="1"/>
</dbReference>
<dbReference type="GO" id="GO:0005886">
    <property type="term" value="C:plasma membrane"/>
    <property type="evidence" value="ECO:0007669"/>
    <property type="project" value="UniProtKB-SubCell"/>
</dbReference>
<keyword evidence="5 7" id="KW-0472">Membrane</keyword>
<feature type="transmembrane region" description="Helical" evidence="7">
    <location>
        <begin position="697"/>
        <end position="715"/>
    </location>
</feature>
<proteinExistence type="predicted"/>
<gene>
    <name evidence="8" type="ORF">AFUS01_LOCUS21923</name>
</gene>
<evidence type="ECO:0000256" key="7">
    <source>
        <dbReference type="SAM" id="Phobius"/>
    </source>
</evidence>
<protein>
    <submittedName>
        <fullName evidence="8">Uncharacterized protein</fullName>
    </submittedName>
</protein>
<feature type="transmembrane region" description="Helical" evidence="7">
    <location>
        <begin position="627"/>
        <end position="650"/>
    </location>
</feature>
<evidence type="ECO:0000256" key="1">
    <source>
        <dbReference type="ARBA" id="ARBA00004651"/>
    </source>
</evidence>
<dbReference type="GO" id="GO:0050909">
    <property type="term" value="P:sensory perception of taste"/>
    <property type="evidence" value="ECO:0007669"/>
    <property type="project" value="InterPro"/>
</dbReference>
<keyword evidence="4 7" id="KW-1133">Transmembrane helix</keyword>
<reference evidence="8" key="1">
    <citation type="submission" date="2021-06" db="EMBL/GenBank/DDBJ databases">
        <authorList>
            <person name="Hodson N. C."/>
            <person name="Mongue J. A."/>
            <person name="Jaron S. K."/>
        </authorList>
    </citation>
    <scope>NUCLEOTIDE SEQUENCE</scope>
</reference>
<feature type="transmembrane region" description="Helical" evidence="7">
    <location>
        <begin position="942"/>
        <end position="960"/>
    </location>
</feature>
<feature type="transmembrane region" description="Helical" evidence="7">
    <location>
        <begin position="831"/>
        <end position="853"/>
    </location>
</feature>
<evidence type="ECO:0000256" key="3">
    <source>
        <dbReference type="ARBA" id="ARBA00022692"/>
    </source>
</evidence>
<sequence length="967" mass="108773">MDKVNGGKIRPPDSPQKFLQKLNPRPQPSTPLQSVTRKQPVLRQHKKISPHKASAPSALQSKRTSIQKSPAEIKDRESIKAAAAVTTLQLSELPSKPDTEAEIMENLFNPSPKPAPLKVNICPSCLLKGSVSCAARKSSLSTNGSRKTCFRKQPSTIIRPKTTPEEHSALCRKFLLNHGSDLLIQMEQMLLEGKDIEAEHRNSEMATNLDQEDYSNLLEKLPNPKLDQSTLPKTELKWSDSSKSVDIKNSTSNLYQKVFKLSQDTLTNVSFSNLTKFKNIDLVLSLSPNITNLKFSNVVILQKPQDRRTGPPPIDLPHLEHLTIAQWFFSLTPNEFWMMELLDKSLIAPNLKSLTFHGTNTSFNDRIVQESQAKLTNSQPLISSFLEKTPTIQNLSLGGLGFKSVKALHFAGVQPICLRLDLNIEGVEELLKTAKKLESLIITGSLEANGGAKIKAVTSCAENNAKSLKILKIFPWFSLHRDVSSHAIKLYNLNCEALRNCAELECLFVNVTLATPRLRVPCGKVYNLHCLRPGNVLSRLELYNQEFRSEEISLLGKQLPGFSNLSYLVLSGNNHHQNLYEIPISFLKCVCEELKEFKEGYFFGGKFEDMSTDIYIKWTRFERSTDILTYFGFSLAVSLSSLSTRLFMLFRSDKFLKLWQTICDHVSQISEHDSFSIAKGGKHQDLFERMKVVNKKAIFYISTVLVNLTVTMALLNRSLEGDIVYDAPNYSASLARVAMTFWYLSLFLQGAVPVFINYYTKLHVAYLRVIGREMREIVNVYGLQEPSRRSHVHWSEEEELENVSKAEHCLKATVLVGELNMKANQLLGTGLSMVLDTVNACVCLLIYIFFDVIWIEGRVWALLIGSLSVGLILSSRIIFYCENSTGLDLASRNVYAELVLIASGCHELGPNVTFKAELLATKMAFDPPGIWPGYIFKMDRRLITTILASISTYLLILLQFRQAEMSS</sequence>
<feature type="region of interest" description="Disordered" evidence="6">
    <location>
        <begin position="1"/>
        <end position="74"/>
    </location>
</feature>
<keyword evidence="2" id="KW-1003">Cell membrane</keyword>
<feature type="transmembrane region" description="Helical" evidence="7">
    <location>
        <begin position="859"/>
        <end position="879"/>
    </location>
</feature>
<evidence type="ECO:0000256" key="5">
    <source>
        <dbReference type="ARBA" id="ARBA00023136"/>
    </source>
</evidence>
<comment type="subcellular location">
    <subcellularLocation>
        <location evidence="1">Cell membrane</location>
        <topology evidence="1">Multi-pass membrane protein</topology>
    </subcellularLocation>
</comment>
<keyword evidence="9" id="KW-1185">Reference proteome</keyword>
<evidence type="ECO:0000313" key="8">
    <source>
        <dbReference type="EMBL" id="CAG7733480.1"/>
    </source>
</evidence>
<feature type="transmembrane region" description="Helical" evidence="7">
    <location>
        <begin position="735"/>
        <end position="759"/>
    </location>
</feature>
<evidence type="ECO:0000256" key="2">
    <source>
        <dbReference type="ARBA" id="ARBA00022475"/>
    </source>
</evidence>
<dbReference type="AlphaFoldDB" id="A0A8J2KW50"/>
<name>A0A8J2KW50_9HEXA</name>
<dbReference type="EMBL" id="CAJVCH010249740">
    <property type="protein sequence ID" value="CAG7733480.1"/>
    <property type="molecule type" value="Genomic_DNA"/>
</dbReference>
<evidence type="ECO:0000313" key="9">
    <source>
        <dbReference type="Proteomes" id="UP000708208"/>
    </source>
</evidence>
<dbReference type="InterPro" id="IPR013604">
    <property type="entry name" value="7TM_chemorcpt"/>
</dbReference>
<evidence type="ECO:0000256" key="4">
    <source>
        <dbReference type="ARBA" id="ARBA00022989"/>
    </source>
</evidence>
<organism evidence="8 9">
    <name type="scientific">Allacma fusca</name>
    <dbReference type="NCBI Taxonomy" id="39272"/>
    <lineage>
        <taxon>Eukaryota</taxon>
        <taxon>Metazoa</taxon>
        <taxon>Ecdysozoa</taxon>
        <taxon>Arthropoda</taxon>
        <taxon>Hexapoda</taxon>
        <taxon>Collembola</taxon>
        <taxon>Symphypleona</taxon>
        <taxon>Sminthuridae</taxon>
        <taxon>Allacma</taxon>
    </lineage>
</organism>